<protein>
    <recommendedName>
        <fullName evidence="4">Transmembrane protein</fullName>
    </recommendedName>
</protein>
<evidence type="ECO:0000256" key="1">
    <source>
        <dbReference type="SAM" id="Phobius"/>
    </source>
</evidence>
<keyword evidence="1" id="KW-0812">Transmembrane</keyword>
<evidence type="ECO:0008006" key="4">
    <source>
        <dbReference type="Google" id="ProtNLM"/>
    </source>
</evidence>
<sequence length="101" mass="10671">MFSTVTARRLSVGTVYKLWFVGLGATLLPLGLLLGICALSGYNTVTWNGQPLHGVGALFAGPAIGLGMALLFTALLGSCAAFGLWLCSWFRPLSLKIKNLN</sequence>
<keyword evidence="1" id="KW-0472">Membrane</keyword>
<keyword evidence="1" id="KW-1133">Transmembrane helix</keyword>
<keyword evidence="3" id="KW-1185">Reference proteome</keyword>
<proteinExistence type="predicted"/>
<feature type="transmembrane region" description="Helical" evidence="1">
    <location>
        <begin position="18"/>
        <end position="42"/>
    </location>
</feature>
<evidence type="ECO:0000313" key="3">
    <source>
        <dbReference type="Proteomes" id="UP001595692"/>
    </source>
</evidence>
<dbReference type="RefSeq" id="WP_377150602.1">
    <property type="nucleotide sequence ID" value="NZ_JBHSAF010000001.1"/>
</dbReference>
<name>A0ABV8CJZ3_9GAMM</name>
<reference evidence="3" key="1">
    <citation type="journal article" date="2019" name="Int. J. Syst. Evol. Microbiol.">
        <title>The Global Catalogue of Microorganisms (GCM) 10K type strain sequencing project: providing services to taxonomists for standard genome sequencing and annotation.</title>
        <authorList>
            <consortium name="The Broad Institute Genomics Platform"/>
            <consortium name="The Broad Institute Genome Sequencing Center for Infectious Disease"/>
            <person name="Wu L."/>
            <person name="Ma J."/>
        </authorList>
    </citation>
    <scope>NUCLEOTIDE SEQUENCE [LARGE SCALE GENOMIC DNA]</scope>
    <source>
        <strain evidence="3">CCUG 54939</strain>
    </source>
</reference>
<dbReference type="EMBL" id="JBHSAF010000001">
    <property type="protein sequence ID" value="MFC3912495.1"/>
    <property type="molecule type" value="Genomic_DNA"/>
</dbReference>
<evidence type="ECO:0000313" key="2">
    <source>
        <dbReference type="EMBL" id="MFC3912495.1"/>
    </source>
</evidence>
<comment type="caution">
    <text evidence="2">The sequence shown here is derived from an EMBL/GenBank/DDBJ whole genome shotgun (WGS) entry which is preliminary data.</text>
</comment>
<feature type="transmembrane region" description="Helical" evidence="1">
    <location>
        <begin position="62"/>
        <end position="87"/>
    </location>
</feature>
<accession>A0ABV8CJZ3</accession>
<organism evidence="2 3">
    <name type="scientific">Pseudaeromonas sharmana</name>
    <dbReference type="NCBI Taxonomy" id="328412"/>
    <lineage>
        <taxon>Bacteria</taxon>
        <taxon>Pseudomonadati</taxon>
        <taxon>Pseudomonadota</taxon>
        <taxon>Gammaproteobacteria</taxon>
        <taxon>Aeromonadales</taxon>
        <taxon>Aeromonadaceae</taxon>
        <taxon>Pseudaeromonas</taxon>
    </lineage>
</organism>
<gene>
    <name evidence="2" type="ORF">ACFOSS_03305</name>
</gene>
<dbReference type="Proteomes" id="UP001595692">
    <property type="component" value="Unassembled WGS sequence"/>
</dbReference>